<evidence type="ECO:0000313" key="2">
    <source>
        <dbReference type="EMBL" id="AWR96234.1"/>
    </source>
</evidence>
<dbReference type="RefSeq" id="WP_110379124.1">
    <property type="nucleotide sequence ID" value="NZ_CP029288.2"/>
</dbReference>
<dbReference type="AlphaFoldDB" id="A0A2U9IJY6"/>
<dbReference type="SUPFAM" id="SSF52540">
    <property type="entry name" value="P-loop containing nucleoside triphosphate hydrolases"/>
    <property type="match status" value="1"/>
</dbReference>
<feature type="domain" description="Endonuclease GajA/Old nuclease/RecF-like AAA" evidence="1">
    <location>
        <begin position="2"/>
        <end position="464"/>
    </location>
</feature>
<dbReference type="KEGG" id="asul:DFR86_00855"/>
<reference evidence="2 3" key="1">
    <citation type="submission" date="2018-05" db="EMBL/GenBank/DDBJ databases">
        <title>Complete Genome Sequences of Extremely Thermoacidophilic, Metal-Mobilizing Type-Strain Members of the Archaeal Family Sulfolobaceae: Acidianus brierleyi DSM-1651T, Acidianus sulfidivorans DSM-18786T, Metallosphaera hakonensis DSM-7519T, and Metallosphaera prunae DSM-10039T.</title>
        <authorList>
            <person name="Counts J.A."/>
            <person name="Kelly R.M."/>
        </authorList>
    </citation>
    <scope>NUCLEOTIDE SEQUENCE [LARGE SCALE GENOMIC DNA]</scope>
    <source>
        <strain evidence="2 3">JP7</strain>
    </source>
</reference>
<evidence type="ECO:0000313" key="3">
    <source>
        <dbReference type="Proteomes" id="UP000248410"/>
    </source>
</evidence>
<dbReference type="EMBL" id="CP029288">
    <property type="protein sequence ID" value="AWR96234.1"/>
    <property type="molecule type" value="Genomic_DNA"/>
</dbReference>
<dbReference type="Gene3D" id="3.40.50.300">
    <property type="entry name" value="P-loop containing nucleotide triphosphate hydrolases"/>
    <property type="match status" value="1"/>
</dbReference>
<dbReference type="GeneID" id="36836474"/>
<gene>
    <name evidence="2" type="ORF">DFR86_00855</name>
</gene>
<dbReference type="PANTHER" id="PTHR43581:SF4">
    <property type="entry name" value="ATP_GTP PHOSPHATASE"/>
    <property type="match status" value="1"/>
</dbReference>
<protein>
    <recommendedName>
        <fullName evidence="1">Endonuclease GajA/Old nuclease/RecF-like AAA domain-containing protein</fullName>
    </recommendedName>
</protein>
<dbReference type="InterPro" id="IPR027417">
    <property type="entry name" value="P-loop_NTPase"/>
</dbReference>
<dbReference type="Proteomes" id="UP000248410">
    <property type="component" value="Chromosome"/>
</dbReference>
<dbReference type="OrthoDB" id="41658at2157"/>
<dbReference type="InterPro" id="IPR041685">
    <property type="entry name" value="AAA_GajA/Old/RecF-like"/>
</dbReference>
<sequence length="556" mass="62998">MRITVKNVGPINNADIELGDFTLFFGFPSTGKSYALRSIYSSLALLDEYVISKIRREILPTLTKVGAVGMDYTLGYLFYLFSTGYNICDQDGLKRIIDKVNATVNSNVQLLSVLPSDRECVIKLSEVTNLNNKINEISTRVSEEIINVVLKNVRNSIGYEDNSSIIIDGEELKDFIKKVIKPSFTIISNTSDFELVSLASIGGLFEGRGRINRVETKVEITVDLSIRGFNQKALKKVTENGLNASKDILAGLLSFSLSNPLSSYYPIIFNILDKNILHKTLIKNVLQEYTSLLFIPYGRSESLLIYNSMNKREREMRKLGIITTSSMEEVEWAHDSFIYNFENALDRISDNMINTDYIRTIMMELYKMGKIANIRINKFGEYREISYEIDNGRTVQPYNVSAMINEVTSIFLPLLAVETPSLVLIEEPESELHPAYQILLGLSLLSLVQQGYKFVISTHSDMFAAVLGSLIKFKPNRDRILELLKGIFGDNLPKVFDTVAEYVEKIIKENKIKVYYFTEGTVKEVDASTINFKVPGITQQVIDKVVEWELRLSGYE</sequence>
<dbReference type="Pfam" id="PF13175">
    <property type="entry name" value="AAA_15"/>
    <property type="match status" value="1"/>
</dbReference>
<evidence type="ECO:0000259" key="1">
    <source>
        <dbReference type="Pfam" id="PF13175"/>
    </source>
</evidence>
<accession>A0A2U9IJY6</accession>
<dbReference type="PANTHER" id="PTHR43581">
    <property type="entry name" value="ATP/GTP PHOSPHATASE"/>
    <property type="match status" value="1"/>
</dbReference>
<proteinExistence type="predicted"/>
<organism evidence="2 3">
    <name type="scientific">Acidianus sulfidivorans JP7</name>
    <dbReference type="NCBI Taxonomy" id="619593"/>
    <lineage>
        <taxon>Archaea</taxon>
        <taxon>Thermoproteota</taxon>
        <taxon>Thermoprotei</taxon>
        <taxon>Sulfolobales</taxon>
        <taxon>Sulfolobaceae</taxon>
        <taxon>Acidianus</taxon>
    </lineage>
</organism>
<keyword evidence="3" id="KW-1185">Reference proteome</keyword>
<name>A0A2U9IJY6_9CREN</name>
<dbReference type="InterPro" id="IPR051396">
    <property type="entry name" value="Bact_Antivir_Def_Nuclease"/>
</dbReference>